<gene>
    <name evidence="2" type="ORF">DB32_006935</name>
</gene>
<dbReference type="STRING" id="927083.DB32_006935"/>
<proteinExistence type="predicted"/>
<accession>A0A0F6W815</accession>
<organism evidence="2 3">
    <name type="scientific">Sandaracinus amylolyticus</name>
    <dbReference type="NCBI Taxonomy" id="927083"/>
    <lineage>
        <taxon>Bacteria</taxon>
        <taxon>Pseudomonadati</taxon>
        <taxon>Myxococcota</taxon>
        <taxon>Polyangia</taxon>
        <taxon>Polyangiales</taxon>
        <taxon>Sandaracinaceae</taxon>
        <taxon>Sandaracinus</taxon>
    </lineage>
</organism>
<keyword evidence="1" id="KW-0472">Membrane</keyword>
<protein>
    <submittedName>
        <fullName evidence="2">Uncharacterized protein</fullName>
    </submittedName>
</protein>
<evidence type="ECO:0000313" key="3">
    <source>
        <dbReference type="Proteomes" id="UP000034883"/>
    </source>
</evidence>
<dbReference type="AlphaFoldDB" id="A0A0F6W815"/>
<keyword evidence="3" id="KW-1185">Reference proteome</keyword>
<evidence type="ECO:0000256" key="1">
    <source>
        <dbReference type="SAM" id="Phobius"/>
    </source>
</evidence>
<dbReference type="RefSeq" id="WP_053236801.1">
    <property type="nucleotide sequence ID" value="NZ_CP011125.1"/>
</dbReference>
<keyword evidence="1" id="KW-0812">Transmembrane</keyword>
<keyword evidence="1" id="KW-1133">Transmembrane helix</keyword>
<sequence>MSARPLPWNRVIRVAMLAVIALVCLASATGWGADPDLSIPFVCIIAVFGVGTRGGMLDALPFVTIEAAVVLLLGVATFSGSRDFVWAASVAVSLVAVGKIALLELTKEPKDPDGPPPPPEP</sequence>
<dbReference type="EMBL" id="CP011125">
    <property type="protein sequence ID" value="AKF09786.1"/>
    <property type="molecule type" value="Genomic_DNA"/>
</dbReference>
<name>A0A0F6W815_9BACT</name>
<reference evidence="2 3" key="1">
    <citation type="submission" date="2015-03" db="EMBL/GenBank/DDBJ databases">
        <title>Genome assembly of Sandaracinus amylolyticus DSM 53668.</title>
        <authorList>
            <person name="Sharma G."/>
            <person name="Subramanian S."/>
        </authorList>
    </citation>
    <scope>NUCLEOTIDE SEQUENCE [LARGE SCALE GENOMIC DNA]</scope>
    <source>
        <strain evidence="2 3">DSM 53668</strain>
    </source>
</reference>
<feature type="transmembrane region" description="Helical" evidence="1">
    <location>
        <begin position="84"/>
        <end position="102"/>
    </location>
</feature>
<dbReference type="Proteomes" id="UP000034883">
    <property type="component" value="Chromosome"/>
</dbReference>
<feature type="transmembrane region" description="Helical" evidence="1">
    <location>
        <begin position="59"/>
        <end position="78"/>
    </location>
</feature>
<feature type="transmembrane region" description="Helical" evidence="1">
    <location>
        <begin position="12"/>
        <end position="31"/>
    </location>
</feature>
<dbReference type="KEGG" id="samy:DB32_006935"/>
<evidence type="ECO:0000313" key="2">
    <source>
        <dbReference type="EMBL" id="AKF09786.1"/>
    </source>
</evidence>